<name>A0AAJ1BCP0_9ACTO</name>
<dbReference type="SUPFAM" id="SSF52540">
    <property type="entry name" value="P-loop containing nucleoside triphosphate hydrolases"/>
    <property type="match status" value="1"/>
</dbReference>
<gene>
    <name evidence="1" type="ORF">L0M99_08130</name>
</gene>
<dbReference type="Proteomes" id="UP001200537">
    <property type="component" value="Unassembled WGS sequence"/>
</dbReference>
<dbReference type="EMBL" id="JAKNHJ010000016">
    <property type="protein sequence ID" value="MCG4618454.1"/>
    <property type="molecule type" value="Genomic_DNA"/>
</dbReference>
<dbReference type="PANTHER" id="PTHR30121">
    <property type="entry name" value="UNCHARACTERIZED PROTEIN YJGR-RELATED"/>
    <property type="match status" value="1"/>
</dbReference>
<dbReference type="PANTHER" id="PTHR30121:SF6">
    <property type="entry name" value="SLR6007 PROTEIN"/>
    <property type="match status" value="1"/>
</dbReference>
<proteinExistence type="predicted"/>
<evidence type="ECO:0000313" key="1">
    <source>
        <dbReference type="EMBL" id="MCG4618454.1"/>
    </source>
</evidence>
<dbReference type="AlphaFoldDB" id="A0AAJ1BCP0"/>
<dbReference type="InterPro" id="IPR027417">
    <property type="entry name" value="P-loop_NTPase"/>
</dbReference>
<dbReference type="RefSeq" id="WP_238128323.1">
    <property type="nucleotide sequence ID" value="NZ_JAKNHJ010000016.1"/>
</dbReference>
<organism evidence="1 2">
    <name type="scientific">Varibaculum cambriense</name>
    <dbReference type="NCBI Taxonomy" id="184870"/>
    <lineage>
        <taxon>Bacteria</taxon>
        <taxon>Bacillati</taxon>
        <taxon>Actinomycetota</taxon>
        <taxon>Actinomycetes</taxon>
        <taxon>Actinomycetales</taxon>
        <taxon>Actinomycetaceae</taxon>
        <taxon>Varibaculum</taxon>
    </lineage>
</organism>
<dbReference type="Gene3D" id="3.40.50.300">
    <property type="entry name" value="P-loop containing nucleotide triphosphate hydrolases"/>
    <property type="match status" value="2"/>
</dbReference>
<reference evidence="1" key="1">
    <citation type="submission" date="2022-01" db="EMBL/GenBank/DDBJ databases">
        <title>Collection of gut derived symbiotic bacterial strains cultured from healthy donors.</title>
        <authorList>
            <person name="Lin H."/>
            <person name="Kohout C."/>
            <person name="Waligurski E."/>
            <person name="Pamer E.G."/>
        </authorList>
    </citation>
    <scope>NUCLEOTIDE SEQUENCE</scope>
    <source>
        <strain evidence="1">DFI.7.46</strain>
    </source>
</reference>
<protein>
    <submittedName>
        <fullName evidence="1">ATP/GTP-binding protein</fullName>
    </submittedName>
</protein>
<accession>A0AAJ1BCP0</accession>
<evidence type="ECO:0000313" key="2">
    <source>
        <dbReference type="Proteomes" id="UP001200537"/>
    </source>
</evidence>
<sequence length="491" mass="52801">MASKKRRGKSLDKWGAPVAEFSGRMMRVPQLPVWRGTSVQVCGLYPFCSGTSAPMIGVPLGLNLRTVSTVCCDPISWFERASLISNPSVFCLANPGTGKSTLIRRMALGLAGQGTVPLVLGDTKPDYVDLVAALDGQVVSIGAGKDLINPLDTGGAMQAAGRIGGKEGALLASEARSRQVQMVCALIELVRRGGIEARDESILSEALRVFDETNPGKIPVIGDVLEVIRAMPDALDQVALSRGNKHRYEQVTEDLEASLTALTVGRWGQVFGQATTTAMRLDRPVVFDVSDLDGAAQDIQGAVLLTCWSYGFAQVNVAQALANAGLTPRRHFFIVMDELWRILRAGVGMVNRIDELTRLNRARGVGQAMITHTLNDLEALPNPEDVAKAKGFVARSGIVLCGGLSAEETEKVARVIPLSSQEKAMLISWQSPPSWDVRAGQKPTPPGRGKFLIKVAERPGIPIKVQLTNRELALNDTNQLWANRHEAGGDE</sequence>
<comment type="caution">
    <text evidence="1">The sequence shown here is derived from an EMBL/GenBank/DDBJ whole genome shotgun (WGS) entry which is preliminary data.</text>
</comment>
<dbReference type="InterPro" id="IPR051162">
    <property type="entry name" value="T4SS_component"/>
</dbReference>